<dbReference type="PROSITE" id="PS52016">
    <property type="entry name" value="TONB_DEPENDENT_REC_3"/>
    <property type="match status" value="1"/>
</dbReference>
<dbReference type="PANTHER" id="PTHR30069">
    <property type="entry name" value="TONB-DEPENDENT OUTER MEMBRANE RECEPTOR"/>
    <property type="match status" value="1"/>
</dbReference>
<dbReference type="Proteomes" id="UP000001933">
    <property type="component" value="Chromosome"/>
</dbReference>
<keyword evidence="13" id="KW-0675">Receptor</keyword>
<keyword evidence="2 8" id="KW-0813">Transport</keyword>
<dbReference type="KEGG" id="sat:SYN_01425"/>
<evidence type="ECO:0000256" key="7">
    <source>
        <dbReference type="ARBA" id="ARBA00023237"/>
    </source>
</evidence>
<dbReference type="PANTHER" id="PTHR30069:SF27">
    <property type="entry name" value="BLL4766 PROTEIN"/>
    <property type="match status" value="1"/>
</dbReference>
<gene>
    <name evidence="13" type="ORF">SYN_01425</name>
</gene>
<dbReference type="STRING" id="56780.SYN_01425"/>
<evidence type="ECO:0000256" key="10">
    <source>
        <dbReference type="SAM" id="SignalP"/>
    </source>
</evidence>
<dbReference type="RefSeq" id="WP_011416141.1">
    <property type="nucleotide sequence ID" value="NC_007759.1"/>
</dbReference>
<protein>
    <submittedName>
        <fullName evidence="13">Outer membrane B12 receptor</fullName>
    </submittedName>
</protein>
<dbReference type="InterPro" id="IPR012910">
    <property type="entry name" value="Plug_dom"/>
</dbReference>
<evidence type="ECO:0000256" key="3">
    <source>
        <dbReference type="ARBA" id="ARBA00022452"/>
    </source>
</evidence>
<name>Q2LQ33_SYNAS</name>
<dbReference type="GO" id="GO:0044718">
    <property type="term" value="P:siderophore transmembrane transport"/>
    <property type="evidence" value="ECO:0007669"/>
    <property type="project" value="TreeGrafter"/>
</dbReference>
<evidence type="ECO:0000256" key="2">
    <source>
        <dbReference type="ARBA" id="ARBA00022448"/>
    </source>
</evidence>
<dbReference type="InterPro" id="IPR036942">
    <property type="entry name" value="Beta-barrel_TonB_sf"/>
</dbReference>
<dbReference type="Gene3D" id="2.170.130.10">
    <property type="entry name" value="TonB-dependent receptor, plug domain"/>
    <property type="match status" value="1"/>
</dbReference>
<feature type="chain" id="PRO_5004212201" evidence="10">
    <location>
        <begin position="26"/>
        <end position="665"/>
    </location>
</feature>
<keyword evidence="10" id="KW-0732">Signal</keyword>
<dbReference type="InterPro" id="IPR039426">
    <property type="entry name" value="TonB-dep_rcpt-like"/>
</dbReference>
<dbReference type="GO" id="GO:0015344">
    <property type="term" value="F:siderophore uptake transmembrane transporter activity"/>
    <property type="evidence" value="ECO:0007669"/>
    <property type="project" value="TreeGrafter"/>
</dbReference>
<dbReference type="HOGENOM" id="CLU_008287_18_3_7"/>
<feature type="domain" description="TonB-dependent receptor plug" evidence="12">
    <location>
        <begin position="48"/>
        <end position="158"/>
    </location>
</feature>
<dbReference type="PROSITE" id="PS51257">
    <property type="entry name" value="PROKAR_LIPOPROTEIN"/>
    <property type="match status" value="1"/>
</dbReference>
<keyword evidence="4 8" id="KW-0812">Transmembrane</keyword>
<sequence>MNRHTLTVVLWMLSGCLFFCPQVYGQSEPDAVPMEEIVVTATRNKEEIRQVPANVSIITAKDIEESGATSIAEVLDRLENIQVRTYSGNPSEALIDLRGFGGDNPHGKTLVLLDGKRLNNPDMKSINWLQTSLSNIERIEVVRGAGSVLYGDSAVAGVINIITKKGEGKPEFSASFIAGSYGLHDEQAGVRGSEGKISYSLNGENQEIQGYRARSKYSSRGAGLNLGYEGNETWNASLALSYNRSDFDLPGSLTKLQYEQDRRQIGNPDDDRENTDFHANLALESHFGDAGSLHIQLLYGSKETEYNMKSWSSYSLVNLDSYGITPRYVLDRNIFNHKNTLTFGLDHYDEKLDKEGFSDREQTSRQSTADLSRKTLGFYVRNELHVQEDLIFTLGYRTERAKIQGKEIRTNGTLVFDEEKTHEGEAFESALTWLIGEKSKVFVKYATVFRYPFLDEQASYYGYGSDAFLTDLEMETGKTYEVGANFFLLRNLSLDLTLYRIDMENEIATNASGNQINLDKTRREGIELGASYLWEKVAKVYGQLSYRNSEFRSGPNFGKDVPLVPEILGSAGVILYLPYGLELNPEVKYIGKNYQGGDDSNVLEKVDDYTVYNLFLYYRPTIKNLKLSAFAGVENLTDEKHALIYWGGYYPLPGITVKGGISLKF</sequence>
<evidence type="ECO:0000259" key="12">
    <source>
        <dbReference type="Pfam" id="PF07715"/>
    </source>
</evidence>
<dbReference type="SUPFAM" id="SSF56935">
    <property type="entry name" value="Porins"/>
    <property type="match status" value="1"/>
</dbReference>
<dbReference type="eggNOG" id="COG4206">
    <property type="taxonomic scope" value="Bacteria"/>
</dbReference>
<evidence type="ECO:0000259" key="11">
    <source>
        <dbReference type="Pfam" id="PF00593"/>
    </source>
</evidence>
<keyword evidence="14" id="KW-1185">Reference proteome</keyword>
<evidence type="ECO:0000256" key="9">
    <source>
        <dbReference type="RuleBase" id="RU003357"/>
    </source>
</evidence>
<dbReference type="AlphaFoldDB" id="Q2LQ33"/>
<dbReference type="InterPro" id="IPR000531">
    <property type="entry name" value="Beta-barrel_TonB"/>
</dbReference>
<dbReference type="Pfam" id="PF00593">
    <property type="entry name" value="TonB_dep_Rec_b-barrel"/>
    <property type="match status" value="1"/>
</dbReference>
<dbReference type="GO" id="GO:0009279">
    <property type="term" value="C:cell outer membrane"/>
    <property type="evidence" value="ECO:0007669"/>
    <property type="project" value="UniProtKB-SubCell"/>
</dbReference>
<proteinExistence type="inferred from homology"/>
<comment type="subcellular location">
    <subcellularLocation>
        <location evidence="1 8">Cell outer membrane</location>
        <topology evidence="1 8">Multi-pass membrane protein</topology>
    </subcellularLocation>
</comment>
<dbReference type="Gene3D" id="2.40.170.20">
    <property type="entry name" value="TonB-dependent receptor, beta-barrel domain"/>
    <property type="match status" value="1"/>
</dbReference>
<dbReference type="CDD" id="cd01347">
    <property type="entry name" value="ligand_gated_channel"/>
    <property type="match status" value="1"/>
</dbReference>
<keyword evidence="6 8" id="KW-0472">Membrane</keyword>
<evidence type="ECO:0000313" key="14">
    <source>
        <dbReference type="Proteomes" id="UP000001933"/>
    </source>
</evidence>
<comment type="similarity">
    <text evidence="8 9">Belongs to the TonB-dependent receptor family.</text>
</comment>
<keyword evidence="5 9" id="KW-0798">TonB box</keyword>
<dbReference type="InterPro" id="IPR037066">
    <property type="entry name" value="Plug_dom_sf"/>
</dbReference>
<keyword evidence="7 8" id="KW-0998">Cell outer membrane</keyword>
<dbReference type="EMBL" id="CP000252">
    <property type="protein sequence ID" value="ABC76107.1"/>
    <property type="molecule type" value="Genomic_DNA"/>
</dbReference>
<evidence type="ECO:0000256" key="5">
    <source>
        <dbReference type="ARBA" id="ARBA00023077"/>
    </source>
</evidence>
<evidence type="ECO:0000256" key="6">
    <source>
        <dbReference type="ARBA" id="ARBA00023136"/>
    </source>
</evidence>
<dbReference type="FunCoup" id="Q2LQ33">
    <property type="interactions" value="45"/>
</dbReference>
<dbReference type="Pfam" id="PF07715">
    <property type="entry name" value="Plug"/>
    <property type="match status" value="1"/>
</dbReference>
<keyword evidence="3 8" id="KW-1134">Transmembrane beta strand</keyword>
<reference evidence="13 14" key="1">
    <citation type="journal article" date="2007" name="Proc. Natl. Acad. Sci. U.S.A.">
        <title>The genome of Syntrophus aciditrophicus: life at the thermodynamic limit of microbial growth.</title>
        <authorList>
            <person name="McInerney M.J."/>
            <person name="Rohlin L."/>
            <person name="Mouttaki H."/>
            <person name="Kim U."/>
            <person name="Krupp R.S."/>
            <person name="Rios-Hernandez L."/>
            <person name="Sieber J."/>
            <person name="Struchtemeyer C.G."/>
            <person name="Bhattacharyya A."/>
            <person name="Campbell J.W."/>
            <person name="Gunsalus R.P."/>
        </authorList>
    </citation>
    <scope>NUCLEOTIDE SEQUENCE [LARGE SCALE GENOMIC DNA]</scope>
    <source>
        <strain evidence="13 14">SB</strain>
    </source>
</reference>
<accession>Q2LQ33</accession>
<dbReference type="InParanoid" id="Q2LQ33"/>
<organism evidence="13 14">
    <name type="scientific">Syntrophus aciditrophicus (strain SB)</name>
    <dbReference type="NCBI Taxonomy" id="56780"/>
    <lineage>
        <taxon>Bacteria</taxon>
        <taxon>Pseudomonadati</taxon>
        <taxon>Thermodesulfobacteriota</taxon>
        <taxon>Syntrophia</taxon>
        <taxon>Syntrophales</taxon>
        <taxon>Syntrophaceae</taxon>
        <taxon>Syntrophus</taxon>
    </lineage>
</organism>
<evidence type="ECO:0000256" key="4">
    <source>
        <dbReference type="ARBA" id="ARBA00022692"/>
    </source>
</evidence>
<dbReference type="OrthoDB" id="9763670at2"/>
<feature type="signal peptide" evidence="10">
    <location>
        <begin position="1"/>
        <end position="25"/>
    </location>
</feature>
<evidence type="ECO:0000256" key="8">
    <source>
        <dbReference type="PROSITE-ProRule" id="PRU01360"/>
    </source>
</evidence>
<evidence type="ECO:0000256" key="1">
    <source>
        <dbReference type="ARBA" id="ARBA00004571"/>
    </source>
</evidence>
<feature type="domain" description="TonB-dependent receptor-like beta-barrel" evidence="11">
    <location>
        <begin position="228"/>
        <end position="636"/>
    </location>
</feature>
<evidence type="ECO:0000313" key="13">
    <source>
        <dbReference type="EMBL" id="ABC76107.1"/>
    </source>
</evidence>